<accession>A0ABR8IXE4</accession>
<comment type="caution">
    <text evidence="1">The sequence shown here is derived from an EMBL/GenBank/DDBJ whole genome shotgun (WGS) entry which is preliminary data.</text>
</comment>
<gene>
    <name evidence="1" type="ORF">H6G68_03065</name>
</gene>
<protein>
    <submittedName>
        <fullName evidence="1">Uncharacterized protein</fullName>
    </submittedName>
</protein>
<dbReference type="Gene3D" id="2.40.10.120">
    <property type="match status" value="1"/>
</dbReference>
<dbReference type="EMBL" id="JACJTQ010000002">
    <property type="protein sequence ID" value="MBD2690743.1"/>
    <property type="molecule type" value="Genomic_DNA"/>
</dbReference>
<evidence type="ECO:0000313" key="2">
    <source>
        <dbReference type="Proteomes" id="UP000660381"/>
    </source>
</evidence>
<evidence type="ECO:0000313" key="1">
    <source>
        <dbReference type="EMBL" id="MBD2690743.1"/>
    </source>
</evidence>
<name>A0ABR8IXE4_9NOST</name>
<keyword evidence="2" id="KW-1185">Reference proteome</keyword>
<proteinExistence type="predicted"/>
<organism evidence="1 2">
    <name type="scientific">Anabaena catenula FACHB-362</name>
    <dbReference type="NCBI Taxonomy" id="2692877"/>
    <lineage>
        <taxon>Bacteria</taxon>
        <taxon>Bacillati</taxon>
        <taxon>Cyanobacteriota</taxon>
        <taxon>Cyanophyceae</taxon>
        <taxon>Nostocales</taxon>
        <taxon>Nostocaceae</taxon>
        <taxon>Anabaena</taxon>
    </lineage>
</organism>
<dbReference type="Proteomes" id="UP000660381">
    <property type="component" value="Unassembled WGS sequence"/>
</dbReference>
<dbReference type="RefSeq" id="WP_190905294.1">
    <property type="nucleotide sequence ID" value="NZ_JACJTQ010000002.1"/>
</dbReference>
<sequence length="50" mass="5282">MSNKDVIGFARGGVDLAALKIQNRKNLPHLSLARSGAAKVGYRVFAISIG</sequence>
<reference evidence="1 2" key="1">
    <citation type="journal article" date="2020" name="ISME J.">
        <title>Comparative genomics reveals insights into cyanobacterial evolution and habitat adaptation.</title>
        <authorList>
            <person name="Chen M.Y."/>
            <person name="Teng W.K."/>
            <person name="Zhao L."/>
            <person name="Hu C.X."/>
            <person name="Zhou Y.K."/>
            <person name="Han B.P."/>
            <person name="Song L.R."/>
            <person name="Shu W.S."/>
        </authorList>
    </citation>
    <scope>NUCLEOTIDE SEQUENCE [LARGE SCALE GENOMIC DNA]</scope>
    <source>
        <strain evidence="1 2">FACHB-362</strain>
    </source>
</reference>